<feature type="transmembrane region" description="Helical" evidence="1">
    <location>
        <begin position="33"/>
        <end position="51"/>
    </location>
</feature>
<gene>
    <name evidence="2" type="ORF">AsAng_0058050</name>
</gene>
<keyword evidence="1" id="KW-1133">Transmembrane helix</keyword>
<name>A0A915YKZ1_9BACT</name>
<keyword evidence="1" id="KW-0472">Membrane</keyword>
<keyword evidence="1" id="KW-0812">Transmembrane</keyword>
<sequence length="103" mass="11719">MQDDNDDLLEPYNNDEISDDDYFQESKENVSNLTYAFMMVAFLVVIGIKFFQSLSDTTTDENAMVIRQVQLLKLIETSTNEQEVAHAIAEYDSLANVLETLAN</sequence>
<dbReference type="KEGG" id="aup:AsAng_0058050"/>
<dbReference type="Proteomes" id="UP001060919">
    <property type="component" value="Chromosome"/>
</dbReference>
<keyword evidence="3" id="KW-1185">Reference proteome</keyword>
<protein>
    <submittedName>
        <fullName evidence="2">Uncharacterized protein</fullName>
    </submittedName>
</protein>
<evidence type="ECO:0000313" key="3">
    <source>
        <dbReference type="Proteomes" id="UP001060919"/>
    </source>
</evidence>
<organism evidence="2 3">
    <name type="scientific">Aureispira anguillae</name>
    <dbReference type="NCBI Taxonomy" id="2864201"/>
    <lineage>
        <taxon>Bacteria</taxon>
        <taxon>Pseudomonadati</taxon>
        <taxon>Bacteroidota</taxon>
        <taxon>Saprospiria</taxon>
        <taxon>Saprospirales</taxon>
        <taxon>Saprospiraceae</taxon>
        <taxon>Aureispira</taxon>
    </lineage>
</organism>
<reference evidence="2" key="1">
    <citation type="submission" date="2022-09" db="EMBL/GenBank/DDBJ databases">
        <title>Aureispira anguillicida sp. nov., isolated from Leptocephalus of Japanese eel Anguilla japonica.</title>
        <authorList>
            <person name="Yuasa K."/>
            <person name="Mekata T."/>
            <person name="Ikunari K."/>
        </authorList>
    </citation>
    <scope>NUCLEOTIDE SEQUENCE</scope>
    <source>
        <strain evidence="2">EL160426</strain>
    </source>
</reference>
<proteinExistence type="predicted"/>
<evidence type="ECO:0000313" key="2">
    <source>
        <dbReference type="EMBL" id="BDS15023.1"/>
    </source>
</evidence>
<dbReference type="AlphaFoldDB" id="A0A915YKZ1"/>
<dbReference type="RefSeq" id="WP_264790213.1">
    <property type="nucleotide sequence ID" value="NZ_AP026867.1"/>
</dbReference>
<evidence type="ECO:0000256" key="1">
    <source>
        <dbReference type="SAM" id="Phobius"/>
    </source>
</evidence>
<dbReference type="EMBL" id="AP026867">
    <property type="protein sequence ID" value="BDS15023.1"/>
    <property type="molecule type" value="Genomic_DNA"/>
</dbReference>
<accession>A0A915YKZ1</accession>